<reference evidence="12" key="1">
    <citation type="journal article" date="2017" name="Proc. Natl. Acad. Sci. U.S.A.">
        <title>Simulation of Deepwater Horizon oil plume reveals substrate specialization within a complex community of hydrocarbon degraders.</title>
        <authorList>
            <person name="Hu P."/>
            <person name="Dubinsky E.A."/>
            <person name="Probst A.J."/>
            <person name="Wang J."/>
            <person name="Sieber C.M.K."/>
            <person name="Tom L.M."/>
            <person name="Gardinali P."/>
            <person name="Banfield J.F."/>
            <person name="Atlas R.M."/>
            <person name="Andersen G.L."/>
        </authorList>
    </citation>
    <scope>NUCLEOTIDE SEQUENCE [LARGE SCALE GENOMIC DNA]</scope>
</reference>
<evidence type="ECO:0000256" key="3">
    <source>
        <dbReference type="ARBA" id="ARBA00016507"/>
    </source>
</evidence>
<feature type="compositionally biased region" description="Acidic residues" evidence="9">
    <location>
        <begin position="49"/>
        <end position="61"/>
    </location>
</feature>
<comment type="function">
    <text evidence="1">Needed for flagellar regrowth and assembly.</text>
</comment>
<proteinExistence type="inferred from homology"/>
<evidence type="ECO:0000256" key="5">
    <source>
        <dbReference type="ARBA" id="ARBA00022795"/>
    </source>
</evidence>
<dbReference type="EMBL" id="MABE01000408">
    <property type="protein sequence ID" value="OUS40222.1"/>
    <property type="molecule type" value="Genomic_DNA"/>
</dbReference>
<gene>
    <name evidence="11" type="ORF">A9R00_07160</name>
</gene>
<feature type="region of interest" description="Disordered" evidence="9">
    <location>
        <begin position="1"/>
        <end position="61"/>
    </location>
</feature>
<keyword evidence="6" id="KW-0653">Protein transport</keyword>
<feature type="domain" description="Flagellar assembly protein FliH/Type III secretion system HrpE" evidence="10">
    <location>
        <begin position="137"/>
        <end position="260"/>
    </location>
</feature>
<evidence type="ECO:0000256" key="8">
    <source>
        <dbReference type="SAM" id="Coils"/>
    </source>
</evidence>
<evidence type="ECO:0000256" key="1">
    <source>
        <dbReference type="ARBA" id="ARBA00003041"/>
    </source>
</evidence>
<evidence type="ECO:0000256" key="4">
    <source>
        <dbReference type="ARBA" id="ARBA00022448"/>
    </source>
</evidence>
<dbReference type="PANTHER" id="PTHR34982">
    <property type="entry name" value="YOP PROTEINS TRANSLOCATION PROTEIN L"/>
    <property type="match status" value="1"/>
</dbReference>
<accession>A0A1Y5HYS3</accession>
<keyword evidence="5" id="KW-1005">Bacterial flagellum biogenesis</keyword>
<feature type="region of interest" description="Disordered" evidence="9">
    <location>
        <begin position="275"/>
        <end position="330"/>
    </location>
</feature>
<feature type="compositionally biased region" description="Acidic residues" evidence="9">
    <location>
        <begin position="303"/>
        <end position="330"/>
    </location>
</feature>
<feature type="coiled-coil region" evidence="8">
    <location>
        <begin position="127"/>
        <end position="154"/>
    </location>
</feature>
<dbReference type="GO" id="GO:0005829">
    <property type="term" value="C:cytosol"/>
    <property type="evidence" value="ECO:0007669"/>
    <property type="project" value="TreeGrafter"/>
</dbReference>
<feature type="compositionally biased region" description="Acidic residues" evidence="9">
    <location>
        <begin position="275"/>
        <end position="293"/>
    </location>
</feature>
<evidence type="ECO:0000256" key="9">
    <source>
        <dbReference type="SAM" id="MobiDB-lite"/>
    </source>
</evidence>
<keyword evidence="4" id="KW-0813">Transport</keyword>
<dbReference type="GO" id="GO:0015031">
    <property type="term" value="P:protein transport"/>
    <property type="evidence" value="ECO:0007669"/>
    <property type="project" value="UniProtKB-KW"/>
</dbReference>
<protein>
    <recommendedName>
        <fullName evidence="3">Flagellar assembly protein FliH</fullName>
    </recommendedName>
</protein>
<keyword evidence="7" id="KW-1006">Bacterial flagellum protein export</keyword>
<evidence type="ECO:0000313" key="11">
    <source>
        <dbReference type="EMBL" id="OUS40222.1"/>
    </source>
</evidence>
<dbReference type="Pfam" id="PF02108">
    <property type="entry name" value="FliH"/>
    <property type="match status" value="1"/>
</dbReference>
<evidence type="ECO:0000256" key="6">
    <source>
        <dbReference type="ARBA" id="ARBA00022927"/>
    </source>
</evidence>
<evidence type="ECO:0000259" key="10">
    <source>
        <dbReference type="Pfam" id="PF02108"/>
    </source>
</evidence>
<evidence type="ECO:0000313" key="12">
    <source>
        <dbReference type="Proteomes" id="UP000227088"/>
    </source>
</evidence>
<comment type="caution">
    <text evidence="11">The sequence shown here is derived from an EMBL/GenBank/DDBJ whole genome shotgun (WGS) entry which is preliminary data.</text>
</comment>
<dbReference type="PANTHER" id="PTHR34982:SF1">
    <property type="entry name" value="FLAGELLAR ASSEMBLY PROTEIN FLIH"/>
    <property type="match status" value="1"/>
</dbReference>
<name>A0A1Y5HYS3_OLEAN</name>
<sequence>MLPANTMNDSVNTSDEEEFQSSSEDIDIKPWDLPYWRGGPKQEKKQVEEESTEEEVEVVEPITVEELETIRNEGYEEGFLQGLNEGREKGELAGKKEGLISGKEEGHKQGKQEGNRIGFEAGEAEGLASGKEEINLAATNLAQLTQQLEQSLTEKDSALPQVLTQLIKTACETIIERELEQGDNQITQKVLSALDQLPSGAENIQIFISSEDALHLEHGLASTGREMHFDIDNSLTTGSARIVTKQSLIEFSHAERMQKVFALIESQCEKLDLSDIEGEPEVETEEVDAEDTLDVEKASASEADIDIEEQGEIEQQQDVEADDTEEDDSP</sequence>
<organism evidence="11 12">
    <name type="scientific">Oleispira antarctica</name>
    <dbReference type="NCBI Taxonomy" id="188908"/>
    <lineage>
        <taxon>Bacteria</taxon>
        <taxon>Pseudomonadati</taxon>
        <taxon>Pseudomonadota</taxon>
        <taxon>Gammaproteobacteria</taxon>
        <taxon>Oceanospirillales</taxon>
        <taxon>Oceanospirillaceae</taxon>
        <taxon>Oleispira</taxon>
    </lineage>
</organism>
<comment type="similarity">
    <text evidence="2">Belongs to the FliH family.</text>
</comment>
<dbReference type="AlphaFoldDB" id="A0A1Y5HYS3"/>
<dbReference type="Proteomes" id="UP000227088">
    <property type="component" value="Unassembled WGS sequence"/>
</dbReference>
<dbReference type="InterPro" id="IPR018035">
    <property type="entry name" value="Flagellar_FliH/T3SS_HrpE"/>
</dbReference>
<evidence type="ECO:0000256" key="7">
    <source>
        <dbReference type="ARBA" id="ARBA00023225"/>
    </source>
</evidence>
<keyword evidence="8" id="KW-0175">Coiled coil</keyword>
<dbReference type="GO" id="GO:0044781">
    <property type="term" value="P:bacterial-type flagellum organization"/>
    <property type="evidence" value="ECO:0007669"/>
    <property type="project" value="UniProtKB-KW"/>
</dbReference>
<feature type="compositionally biased region" description="Polar residues" evidence="9">
    <location>
        <begin position="1"/>
        <end position="13"/>
    </location>
</feature>
<evidence type="ECO:0000256" key="2">
    <source>
        <dbReference type="ARBA" id="ARBA00006602"/>
    </source>
</evidence>
<dbReference type="InterPro" id="IPR051472">
    <property type="entry name" value="T3SS_Stator/FliH"/>
</dbReference>